<gene>
    <name evidence="8" type="primary">acpS</name>
    <name evidence="10" type="ordered locus">Desti_0091</name>
</gene>
<feature type="domain" description="4'-phosphopantetheinyl transferase" evidence="9">
    <location>
        <begin position="4"/>
        <end position="100"/>
    </location>
</feature>
<dbReference type="HOGENOM" id="CLU_089696_0_2_7"/>
<name>I4BZU9_DESTA</name>
<dbReference type="Pfam" id="PF01648">
    <property type="entry name" value="ACPS"/>
    <property type="match status" value="1"/>
</dbReference>
<dbReference type="OrthoDB" id="517356at2"/>
<dbReference type="Gene3D" id="3.90.470.20">
    <property type="entry name" value="4'-phosphopantetheinyl transferase domain"/>
    <property type="match status" value="1"/>
</dbReference>
<evidence type="ECO:0000256" key="8">
    <source>
        <dbReference type="HAMAP-Rule" id="MF_00101"/>
    </source>
</evidence>
<feature type="binding site" evidence="8">
    <location>
        <position position="58"/>
    </location>
    <ligand>
        <name>Mg(2+)</name>
        <dbReference type="ChEBI" id="CHEBI:18420"/>
    </ligand>
</feature>
<comment type="catalytic activity">
    <reaction evidence="8">
        <text>apo-[ACP] + CoA = holo-[ACP] + adenosine 3',5'-bisphosphate + H(+)</text>
        <dbReference type="Rhea" id="RHEA:12068"/>
        <dbReference type="Rhea" id="RHEA-COMP:9685"/>
        <dbReference type="Rhea" id="RHEA-COMP:9690"/>
        <dbReference type="ChEBI" id="CHEBI:15378"/>
        <dbReference type="ChEBI" id="CHEBI:29999"/>
        <dbReference type="ChEBI" id="CHEBI:57287"/>
        <dbReference type="ChEBI" id="CHEBI:58343"/>
        <dbReference type="ChEBI" id="CHEBI:64479"/>
        <dbReference type="EC" id="2.7.8.7"/>
    </reaction>
</comment>
<proteinExistence type="inferred from homology"/>
<dbReference type="Proteomes" id="UP000006055">
    <property type="component" value="Chromosome"/>
</dbReference>
<dbReference type="InterPro" id="IPR004568">
    <property type="entry name" value="Ppantetheine-prot_Trfase_dom"/>
</dbReference>
<dbReference type="NCBIfam" id="TIGR00556">
    <property type="entry name" value="pantethn_trn"/>
    <property type="match status" value="1"/>
</dbReference>
<keyword evidence="4 8" id="KW-0276">Fatty acid metabolism</keyword>
<dbReference type="eggNOG" id="COG0736">
    <property type="taxonomic scope" value="Bacteria"/>
</dbReference>
<dbReference type="GO" id="GO:0005737">
    <property type="term" value="C:cytoplasm"/>
    <property type="evidence" value="ECO:0007669"/>
    <property type="project" value="UniProtKB-SubCell"/>
</dbReference>
<keyword evidence="6 8" id="KW-0443">Lipid metabolism</keyword>
<dbReference type="NCBIfam" id="TIGR00516">
    <property type="entry name" value="acpS"/>
    <property type="match status" value="1"/>
</dbReference>
<evidence type="ECO:0000256" key="2">
    <source>
        <dbReference type="ARBA" id="ARBA00022679"/>
    </source>
</evidence>
<dbReference type="GO" id="GO:0000287">
    <property type="term" value="F:magnesium ion binding"/>
    <property type="evidence" value="ECO:0007669"/>
    <property type="project" value="UniProtKB-UniRule"/>
</dbReference>
<evidence type="ECO:0000313" key="10">
    <source>
        <dbReference type="EMBL" id="AFM22840.1"/>
    </source>
</evidence>
<feature type="binding site" evidence="8">
    <location>
        <position position="8"/>
    </location>
    <ligand>
        <name>Mg(2+)</name>
        <dbReference type="ChEBI" id="CHEBI:18420"/>
    </ligand>
</feature>
<evidence type="ECO:0000256" key="5">
    <source>
        <dbReference type="ARBA" id="ARBA00022842"/>
    </source>
</evidence>
<dbReference type="InterPro" id="IPR008278">
    <property type="entry name" value="4-PPantetheinyl_Trfase_dom"/>
</dbReference>
<comment type="similarity">
    <text evidence="8">Belongs to the P-Pant transferase superfamily. AcpS family.</text>
</comment>
<evidence type="ECO:0000256" key="7">
    <source>
        <dbReference type="ARBA" id="ARBA00023160"/>
    </source>
</evidence>
<dbReference type="HAMAP" id="MF_00101">
    <property type="entry name" value="AcpS"/>
    <property type="match status" value="1"/>
</dbReference>
<dbReference type="KEGG" id="dti:Desti_0091"/>
<evidence type="ECO:0000313" key="11">
    <source>
        <dbReference type="Proteomes" id="UP000006055"/>
    </source>
</evidence>
<keyword evidence="1 8" id="KW-0444">Lipid biosynthesis</keyword>
<keyword evidence="5 8" id="KW-0460">Magnesium</keyword>
<dbReference type="GO" id="GO:0006633">
    <property type="term" value="P:fatty acid biosynthetic process"/>
    <property type="evidence" value="ECO:0007669"/>
    <property type="project" value="UniProtKB-UniRule"/>
</dbReference>
<dbReference type="SUPFAM" id="SSF56214">
    <property type="entry name" value="4'-phosphopantetheinyl transferase"/>
    <property type="match status" value="1"/>
</dbReference>
<dbReference type="PATRIC" id="fig|706587.4.peg.102"/>
<keyword evidence="3 8" id="KW-0479">Metal-binding</keyword>
<accession>I4BZU9</accession>
<evidence type="ECO:0000256" key="6">
    <source>
        <dbReference type="ARBA" id="ARBA00023098"/>
    </source>
</evidence>
<dbReference type="InterPro" id="IPR037143">
    <property type="entry name" value="4-PPantetheinyl_Trfase_dom_sf"/>
</dbReference>
<keyword evidence="8" id="KW-0963">Cytoplasm</keyword>
<evidence type="ECO:0000256" key="4">
    <source>
        <dbReference type="ARBA" id="ARBA00022832"/>
    </source>
</evidence>
<evidence type="ECO:0000256" key="3">
    <source>
        <dbReference type="ARBA" id="ARBA00022723"/>
    </source>
</evidence>
<comment type="function">
    <text evidence="8">Transfers the 4'-phosphopantetheine moiety from coenzyme A to a Ser of acyl-carrier-protein.</text>
</comment>
<comment type="cofactor">
    <cofactor evidence="8">
        <name>Mg(2+)</name>
        <dbReference type="ChEBI" id="CHEBI:18420"/>
    </cofactor>
</comment>
<evidence type="ECO:0000259" key="9">
    <source>
        <dbReference type="Pfam" id="PF01648"/>
    </source>
</evidence>
<comment type="subcellular location">
    <subcellularLocation>
        <location evidence="8">Cytoplasm</location>
    </subcellularLocation>
</comment>
<sequence>MILGIGVDLVPVARMKRVLRSRWADRFVSRVFLPEEIVHCKSAPDPAQSYAARFAAKEAMAKALGTGFTRGVGPGNILVAGSEASRPEIILTGRVSELAKDMQIRSIHVSLSHTQETAAAFVVVETV</sequence>
<reference evidence="11" key="1">
    <citation type="submission" date="2012-06" db="EMBL/GenBank/DDBJ databases">
        <title>Complete sequence of chromosome of Desulfomonile tiedjei DSM 6799.</title>
        <authorList>
            <person name="Lucas S."/>
            <person name="Copeland A."/>
            <person name="Lapidus A."/>
            <person name="Glavina del Rio T."/>
            <person name="Dalin E."/>
            <person name="Tice H."/>
            <person name="Bruce D."/>
            <person name="Goodwin L."/>
            <person name="Pitluck S."/>
            <person name="Peters L."/>
            <person name="Ovchinnikova G."/>
            <person name="Zeytun A."/>
            <person name="Lu M."/>
            <person name="Kyrpides N."/>
            <person name="Mavromatis K."/>
            <person name="Ivanova N."/>
            <person name="Brettin T."/>
            <person name="Detter J.C."/>
            <person name="Han C."/>
            <person name="Larimer F."/>
            <person name="Land M."/>
            <person name="Hauser L."/>
            <person name="Markowitz V."/>
            <person name="Cheng J.-F."/>
            <person name="Hugenholtz P."/>
            <person name="Woyke T."/>
            <person name="Wu D."/>
            <person name="Spring S."/>
            <person name="Schroeder M."/>
            <person name="Brambilla E."/>
            <person name="Klenk H.-P."/>
            <person name="Eisen J.A."/>
        </authorList>
    </citation>
    <scope>NUCLEOTIDE SEQUENCE [LARGE SCALE GENOMIC DNA]</scope>
    <source>
        <strain evidence="11">ATCC 49306 / DSM 6799 / DCB-1</strain>
    </source>
</reference>
<dbReference type="EMBL" id="CP003360">
    <property type="protein sequence ID" value="AFM22840.1"/>
    <property type="molecule type" value="Genomic_DNA"/>
</dbReference>
<keyword evidence="7 8" id="KW-0275">Fatty acid biosynthesis</keyword>
<protein>
    <recommendedName>
        <fullName evidence="8">Holo-[acyl-carrier-protein] synthase</fullName>
        <shortName evidence="8">Holo-ACP synthase</shortName>
        <ecNumber evidence="8">2.7.8.7</ecNumber>
    </recommendedName>
    <alternativeName>
        <fullName evidence="8">4'-phosphopantetheinyl transferase AcpS</fullName>
    </alternativeName>
</protein>
<evidence type="ECO:0000256" key="1">
    <source>
        <dbReference type="ARBA" id="ARBA00022516"/>
    </source>
</evidence>
<dbReference type="InterPro" id="IPR002582">
    <property type="entry name" value="ACPS"/>
</dbReference>
<dbReference type="EC" id="2.7.8.7" evidence="8"/>
<dbReference type="STRING" id="706587.Desti_0091"/>
<keyword evidence="11" id="KW-1185">Reference proteome</keyword>
<dbReference type="GO" id="GO:0008897">
    <property type="term" value="F:holo-[acyl-carrier-protein] synthase activity"/>
    <property type="evidence" value="ECO:0007669"/>
    <property type="project" value="UniProtKB-UniRule"/>
</dbReference>
<dbReference type="AlphaFoldDB" id="I4BZU9"/>
<dbReference type="RefSeq" id="WP_014807999.1">
    <property type="nucleotide sequence ID" value="NC_018025.1"/>
</dbReference>
<organism evidence="10 11">
    <name type="scientific">Desulfomonile tiedjei (strain ATCC 49306 / DSM 6799 / DCB-1)</name>
    <dbReference type="NCBI Taxonomy" id="706587"/>
    <lineage>
        <taxon>Bacteria</taxon>
        <taxon>Pseudomonadati</taxon>
        <taxon>Thermodesulfobacteriota</taxon>
        <taxon>Desulfomonilia</taxon>
        <taxon>Desulfomonilales</taxon>
        <taxon>Desulfomonilaceae</taxon>
        <taxon>Desulfomonile</taxon>
    </lineage>
</organism>
<keyword evidence="2 8" id="KW-0808">Transferase</keyword>